<feature type="domain" description="NfeD-like C-terminal" evidence="2">
    <location>
        <begin position="51"/>
        <end position="79"/>
    </location>
</feature>
<dbReference type="AlphaFoldDB" id="X0UMZ8"/>
<dbReference type="InterPro" id="IPR002810">
    <property type="entry name" value="NfeD-like_C"/>
</dbReference>
<evidence type="ECO:0000259" key="2">
    <source>
        <dbReference type="Pfam" id="PF01957"/>
    </source>
</evidence>
<dbReference type="SUPFAM" id="SSF141322">
    <property type="entry name" value="NfeD domain-like"/>
    <property type="match status" value="1"/>
</dbReference>
<dbReference type="Gene3D" id="2.40.50.140">
    <property type="entry name" value="Nucleic acid-binding proteins"/>
    <property type="match status" value="1"/>
</dbReference>
<comment type="caution">
    <text evidence="3">The sequence shown here is derived from an EMBL/GenBank/DDBJ whole genome shotgun (WGS) entry which is preliminary data.</text>
</comment>
<reference evidence="3" key="1">
    <citation type="journal article" date="2014" name="Front. Microbiol.">
        <title>High frequency of phylogenetically diverse reductive dehalogenase-homologous genes in deep subseafloor sedimentary metagenomes.</title>
        <authorList>
            <person name="Kawai M."/>
            <person name="Futagami T."/>
            <person name="Toyoda A."/>
            <person name="Takaki Y."/>
            <person name="Nishi S."/>
            <person name="Hori S."/>
            <person name="Arai W."/>
            <person name="Tsubouchi T."/>
            <person name="Morono Y."/>
            <person name="Uchiyama I."/>
            <person name="Ito T."/>
            <person name="Fujiyama A."/>
            <person name="Inagaki F."/>
            <person name="Takami H."/>
        </authorList>
    </citation>
    <scope>NUCLEOTIDE SEQUENCE</scope>
    <source>
        <strain evidence="3">Expedition CK06-06</strain>
    </source>
</reference>
<dbReference type="InterPro" id="IPR012340">
    <property type="entry name" value="NA-bd_OB-fold"/>
</dbReference>
<feature type="transmembrane region" description="Helical" evidence="1">
    <location>
        <begin position="6"/>
        <end position="28"/>
    </location>
</feature>
<proteinExistence type="predicted"/>
<feature type="non-terminal residue" evidence="3">
    <location>
        <position position="82"/>
    </location>
</feature>
<evidence type="ECO:0000313" key="3">
    <source>
        <dbReference type="EMBL" id="GAG07015.1"/>
    </source>
</evidence>
<dbReference type="EMBL" id="BARS01021736">
    <property type="protein sequence ID" value="GAG07015.1"/>
    <property type="molecule type" value="Genomic_DNA"/>
</dbReference>
<organism evidence="3">
    <name type="scientific">marine sediment metagenome</name>
    <dbReference type="NCBI Taxonomy" id="412755"/>
    <lineage>
        <taxon>unclassified sequences</taxon>
        <taxon>metagenomes</taxon>
        <taxon>ecological metagenomes</taxon>
    </lineage>
</organism>
<name>X0UMZ8_9ZZZZ</name>
<dbReference type="Pfam" id="PF01957">
    <property type="entry name" value="NfeD"/>
    <property type="match status" value="1"/>
</dbReference>
<gene>
    <name evidence="3" type="ORF">S01H1_34857</name>
</gene>
<keyword evidence="1" id="KW-0812">Transmembrane</keyword>
<sequence>MILILIVIQYWVVIPVWLLWSIIGFWIVKDMVLFPFIWRAYDWDRAGRSRSMIGERGVAIEKLIPAGYIKIRGELWRAEKIG</sequence>
<accession>X0UMZ8</accession>
<keyword evidence="1" id="KW-0472">Membrane</keyword>
<evidence type="ECO:0000256" key="1">
    <source>
        <dbReference type="SAM" id="Phobius"/>
    </source>
</evidence>
<protein>
    <recommendedName>
        <fullName evidence="2">NfeD-like C-terminal domain-containing protein</fullName>
    </recommendedName>
</protein>
<keyword evidence="1" id="KW-1133">Transmembrane helix</keyword>